<feature type="compositionally biased region" description="Basic and acidic residues" evidence="5">
    <location>
        <begin position="272"/>
        <end position="282"/>
    </location>
</feature>
<dbReference type="OrthoDB" id="10267474at2759"/>
<dbReference type="EMBL" id="LDAU01000260">
    <property type="protein sequence ID" value="KRW98232.1"/>
    <property type="molecule type" value="Genomic_DNA"/>
</dbReference>
<evidence type="ECO:0000256" key="5">
    <source>
        <dbReference type="SAM" id="MobiDB-lite"/>
    </source>
</evidence>
<dbReference type="GO" id="GO:0019212">
    <property type="term" value="F:phosphatase inhibitor activity"/>
    <property type="evidence" value="ECO:0007669"/>
    <property type="project" value="TreeGrafter"/>
</dbReference>
<name>A0A0V0Q7J7_PSEPJ</name>
<dbReference type="InterPro" id="IPR052255">
    <property type="entry name" value="RNA_pol_II_subunit5-mediator"/>
</dbReference>
<dbReference type="InterPro" id="IPR009053">
    <property type="entry name" value="Prefoldin"/>
</dbReference>
<dbReference type="Proteomes" id="UP000054937">
    <property type="component" value="Unassembled WGS sequence"/>
</dbReference>
<reference evidence="6 7" key="1">
    <citation type="journal article" date="2015" name="Sci. Rep.">
        <title>Genome of the facultative scuticociliatosis pathogen Pseudocohnilembus persalinus provides insight into its virulence through horizontal gene transfer.</title>
        <authorList>
            <person name="Xiong J."/>
            <person name="Wang G."/>
            <person name="Cheng J."/>
            <person name="Tian M."/>
            <person name="Pan X."/>
            <person name="Warren A."/>
            <person name="Jiang C."/>
            <person name="Yuan D."/>
            <person name="Miao W."/>
        </authorList>
    </citation>
    <scope>NUCLEOTIDE SEQUENCE [LARGE SCALE GENOMIC DNA]</scope>
    <source>
        <strain evidence="6">36N120E</strain>
    </source>
</reference>
<feature type="coiled-coil region" evidence="4">
    <location>
        <begin position="145"/>
        <end position="206"/>
    </location>
</feature>
<feature type="compositionally biased region" description="Basic and acidic residues" evidence="5">
    <location>
        <begin position="246"/>
        <end position="259"/>
    </location>
</feature>
<accession>A0A0V0Q7J7</accession>
<feature type="compositionally biased region" description="Acidic residues" evidence="5">
    <location>
        <begin position="332"/>
        <end position="351"/>
    </location>
</feature>
<dbReference type="SUPFAM" id="SSF46579">
    <property type="entry name" value="Prefoldin"/>
    <property type="match status" value="1"/>
</dbReference>
<evidence type="ECO:0000256" key="3">
    <source>
        <dbReference type="ARBA" id="ARBA00038295"/>
    </source>
</evidence>
<feature type="compositionally biased region" description="Acidic residues" evidence="5">
    <location>
        <begin position="236"/>
        <end position="245"/>
    </location>
</feature>
<comment type="subcellular location">
    <subcellularLocation>
        <location evidence="1">Nucleus</location>
    </subcellularLocation>
</comment>
<feature type="compositionally biased region" description="Acidic residues" evidence="5">
    <location>
        <begin position="305"/>
        <end position="323"/>
    </location>
</feature>
<dbReference type="GO" id="GO:0000122">
    <property type="term" value="P:negative regulation of transcription by RNA polymerase II"/>
    <property type="evidence" value="ECO:0007669"/>
    <property type="project" value="TreeGrafter"/>
</dbReference>
<dbReference type="InterPro" id="IPR004127">
    <property type="entry name" value="Prefoldin_subunit_alpha"/>
</dbReference>
<dbReference type="PANTHER" id="PTHR15111:SF0">
    <property type="entry name" value="UNCONVENTIONAL PREFOLDIN RPB5 INTERACTOR 1"/>
    <property type="match status" value="1"/>
</dbReference>
<comment type="caution">
    <text evidence="6">The sequence shown here is derived from an EMBL/GenBank/DDBJ whole genome shotgun (WGS) entry which is preliminary data.</text>
</comment>
<protein>
    <submittedName>
        <fullName evidence="6">Prefoldin</fullName>
    </submittedName>
</protein>
<organism evidence="6 7">
    <name type="scientific">Pseudocohnilembus persalinus</name>
    <name type="common">Ciliate</name>
    <dbReference type="NCBI Taxonomy" id="266149"/>
    <lineage>
        <taxon>Eukaryota</taxon>
        <taxon>Sar</taxon>
        <taxon>Alveolata</taxon>
        <taxon>Ciliophora</taxon>
        <taxon>Intramacronucleata</taxon>
        <taxon>Oligohymenophorea</taxon>
        <taxon>Scuticociliatia</taxon>
        <taxon>Philasterida</taxon>
        <taxon>Pseudocohnilembidae</taxon>
        <taxon>Pseudocohnilembus</taxon>
    </lineage>
</organism>
<dbReference type="Pfam" id="PF02996">
    <property type="entry name" value="Prefoldin"/>
    <property type="match status" value="1"/>
</dbReference>
<dbReference type="Gene3D" id="1.10.287.370">
    <property type="match status" value="1"/>
</dbReference>
<dbReference type="GO" id="GO:0003682">
    <property type="term" value="F:chromatin binding"/>
    <property type="evidence" value="ECO:0007669"/>
    <property type="project" value="TreeGrafter"/>
</dbReference>
<evidence type="ECO:0000313" key="7">
    <source>
        <dbReference type="Proteomes" id="UP000054937"/>
    </source>
</evidence>
<dbReference type="PANTHER" id="PTHR15111">
    <property type="entry name" value="RNA POLYMERASE II SUBUNIT 5-MEDIATING PROTEIN NNX3"/>
    <property type="match status" value="1"/>
</dbReference>
<dbReference type="GO" id="GO:0003714">
    <property type="term" value="F:transcription corepressor activity"/>
    <property type="evidence" value="ECO:0007669"/>
    <property type="project" value="TreeGrafter"/>
</dbReference>
<feature type="coiled-coil region" evidence="4">
    <location>
        <begin position="76"/>
        <end position="103"/>
    </location>
</feature>
<dbReference type="GO" id="GO:0005634">
    <property type="term" value="C:nucleus"/>
    <property type="evidence" value="ECO:0007669"/>
    <property type="project" value="UniProtKB-SubCell"/>
</dbReference>
<evidence type="ECO:0000256" key="4">
    <source>
        <dbReference type="SAM" id="Coils"/>
    </source>
</evidence>
<feature type="compositionally biased region" description="Basic residues" evidence="5">
    <location>
        <begin position="283"/>
        <end position="292"/>
    </location>
</feature>
<keyword evidence="2" id="KW-0539">Nucleus</keyword>
<keyword evidence="7" id="KW-1185">Reference proteome</keyword>
<gene>
    <name evidence="6" type="ORF">PPERSA_05576</name>
</gene>
<evidence type="ECO:0000256" key="1">
    <source>
        <dbReference type="ARBA" id="ARBA00004123"/>
    </source>
</evidence>
<dbReference type="AlphaFoldDB" id="A0A0V0Q7J7"/>
<evidence type="ECO:0000313" key="6">
    <source>
        <dbReference type="EMBL" id="KRW98232.1"/>
    </source>
</evidence>
<evidence type="ECO:0000256" key="2">
    <source>
        <dbReference type="ARBA" id="ARBA00023242"/>
    </source>
</evidence>
<sequence>MLLHQFDKAIEEQENKINSLEKTIPRLKHMPEKLSHVSIEKYNSVMYLPVKIYHTNEVLVSLGNDYFVETVSKKAIEIANSRKQFMEIELKKLQHTREKILQKYKDISLMQNQSVNEDGSIDIKEPMTLAHYENWENAKPKNKKKQKILVKEEKLLQEIKDLEKNIQKNEQKQINGIFEGVSQKELDKLEDQNVKLKIKLEKLKFQAKQNKQVGKSVENQQKTIQEEQPVFKIEPIEEEEEQQEQEQEKPVQKIQEKKQKSILKKKQVKFSAETEKNQEEKKAKKKQVKQHQKPREVLNIMDSIAPDESESEIGDSDFSDSDFDYDKLNQNEDSDNDDDDEEEEEEDEEDIQQINQINQGKQQQLEAITEVNENENEQQKDKIIPGQRYTKEELNQIFQQQVSSVIQIQIRKIGFMMFNIFIFIQQII</sequence>
<feature type="region of interest" description="Disordered" evidence="5">
    <location>
        <begin position="209"/>
        <end position="351"/>
    </location>
</feature>
<keyword evidence="4" id="KW-0175">Coiled coil</keyword>
<proteinExistence type="inferred from homology"/>
<comment type="similarity">
    <text evidence="3">Belongs to the RNA polymerase II subunit 5-mediating protein family.</text>
</comment>
<feature type="coiled-coil region" evidence="4">
    <location>
        <begin position="3"/>
        <end position="30"/>
    </location>
</feature>
<dbReference type="InParanoid" id="A0A0V0Q7J7"/>
<feature type="compositionally biased region" description="Polar residues" evidence="5">
    <location>
        <begin position="209"/>
        <end position="223"/>
    </location>
</feature>